<keyword evidence="2" id="KW-1185">Reference proteome</keyword>
<gene>
    <name evidence="1" type="ORF">H8R23_07035</name>
</gene>
<evidence type="ECO:0000313" key="1">
    <source>
        <dbReference type="EMBL" id="MBC5841156.1"/>
    </source>
</evidence>
<comment type="caution">
    <text evidence="1">The sequence shown here is derived from an EMBL/GenBank/DDBJ whole genome shotgun (WGS) entry which is preliminary data.</text>
</comment>
<organism evidence="1 2">
    <name type="scientific">Flavobacterium kayseriense</name>
    <dbReference type="NCBI Taxonomy" id="2764714"/>
    <lineage>
        <taxon>Bacteria</taxon>
        <taxon>Pseudomonadati</taxon>
        <taxon>Bacteroidota</taxon>
        <taxon>Flavobacteriia</taxon>
        <taxon>Flavobacteriales</taxon>
        <taxon>Flavobacteriaceae</taxon>
        <taxon>Flavobacterium</taxon>
    </lineage>
</organism>
<sequence length="165" mass="18778">MRKLFTLLAFIGVLSLQSCTITDEVYIEDTSSSEVFEVPTSFTASNSFSKQIIFNSKIFASDEVLVYRLTGTYQGKEVWALLPEDHFYNDGSFDFGYEYDYSLRDVTVYLVGANLNTVPTSFRLNQLLRVVIVPGSFAKQVNKKDYFDVVSKLNLKESDIQKITL</sequence>
<dbReference type="PROSITE" id="PS51257">
    <property type="entry name" value="PROKAR_LIPOPROTEIN"/>
    <property type="match status" value="1"/>
</dbReference>
<proteinExistence type="predicted"/>
<evidence type="ECO:0008006" key="3">
    <source>
        <dbReference type="Google" id="ProtNLM"/>
    </source>
</evidence>
<name>A0ABR7J6J6_9FLAO</name>
<reference evidence="1 2" key="1">
    <citation type="submission" date="2020-08" db="EMBL/GenBank/DDBJ databases">
        <title>Description of novel Flavobacterium F-380 isolate.</title>
        <authorList>
            <person name="Saticioglu I.B."/>
            <person name="Duman M."/>
            <person name="Altun S."/>
        </authorList>
    </citation>
    <scope>NUCLEOTIDE SEQUENCE [LARGE SCALE GENOMIC DNA]</scope>
    <source>
        <strain evidence="1 2">F-380</strain>
    </source>
</reference>
<accession>A0ABR7J6J6</accession>
<dbReference type="RefSeq" id="WP_187009749.1">
    <property type="nucleotide sequence ID" value="NZ_JACRUI010000002.1"/>
</dbReference>
<evidence type="ECO:0000313" key="2">
    <source>
        <dbReference type="Proteomes" id="UP000629963"/>
    </source>
</evidence>
<protein>
    <recommendedName>
        <fullName evidence="3">Lipoprotein</fullName>
    </recommendedName>
</protein>
<dbReference type="Proteomes" id="UP000629963">
    <property type="component" value="Unassembled WGS sequence"/>
</dbReference>
<dbReference type="EMBL" id="JACRUJ010000002">
    <property type="protein sequence ID" value="MBC5841156.1"/>
    <property type="molecule type" value="Genomic_DNA"/>
</dbReference>